<dbReference type="PANTHER" id="PTHR30213">
    <property type="entry name" value="INNER MEMBRANE PROTEIN YHJD"/>
    <property type="match status" value="1"/>
</dbReference>
<name>G2LDZ7_CHLTF</name>
<evidence type="ECO:0000256" key="1">
    <source>
        <dbReference type="ARBA" id="ARBA00004651"/>
    </source>
</evidence>
<dbReference type="HOGENOM" id="CLU_075570_0_0_0"/>
<dbReference type="AlphaFoldDB" id="G2LDZ7"/>
<protein>
    <submittedName>
        <fullName evidence="7">Putative membrane protein</fullName>
    </submittedName>
</protein>
<dbReference type="OrthoDB" id="9808671at2"/>
<dbReference type="GO" id="GO:0005886">
    <property type="term" value="C:plasma membrane"/>
    <property type="evidence" value="ECO:0007669"/>
    <property type="project" value="UniProtKB-SubCell"/>
</dbReference>
<evidence type="ECO:0000256" key="2">
    <source>
        <dbReference type="ARBA" id="ARBA00022475"/>
    </source>
</evidence>
<dbReference type="STRING" id="981222.Cabther_A0292"/>
<feature type="transmembrane region" description="Helical" evidence="6">
    <location>
        <begin position="89"/>
        <end position="109"/>
    </location>
</feature>
<feature type="transmembrane region" description="Helical" evidence="6">
    <location>
        <begin position="278"/>
        <end position="302"/>
    </location>
</feature>
<feature type="transmembrane region" description="Helical" evidence="6">
    <location>
        <begin position="59"/>
        <end position="82"/>
    </location>
</feature>
<feature type="transmembrane region" description="Helical" evidence="6">
    <location>
        <begin position="129"/>
        <end position="149"/>
    </location>
</feature>
<dbReference type="InterPro" id="IPR017039">
    <property type="entry name" value="Virul_fac_BrkB"/>
</dbReference>
<dbReference type="PIRSF" id="PIRSF035875">
    <property type="entry name" value="RNase_BN"/>
    <property type="match status" value="1"/>
</dbReference>
<evidence type="ECO:0000313" key="7">
    <source>
        <dbReference type="EMBL" id="AEP11059.1"/>
    </source>
</evidence>
<gene>
    <name evidence="7" type="ordered locus">Cabther_A0292</name>
</gene>
<dbReference type="PANTHER" id="PTHR30213:SF1">
    <property type="entry name" value="INNER MEMBRANE PROTEIN YHJD"/>
    <property type="match status" value="1"/>
</dbReference>
<evidence type="ECO:0000256" key="5">
    <source>
        <dbReference type="ARBA" id="ARBA00023136"/>
    </source>
</evidence>
<reference evidence="7 8" key="1">
    <citation type="journal article" date="2012" name="Environ. Microbiol.">
        <title>Complete genome of Candidatus Chloracidobacterium thermophilum, a chlorophyll-based photoheterotroph belonging to the phylum Acidobacteria.</title>
        <authorList>
            <person name="Garcia Costas A.M."/>
            <person name="Liu Z."/>
            <person name="Tomsho L.P."/>
            <person name="Schuster S.C."/>
            <person name="Ward D.M."/>
            <person name="Bryant D.A."/>
        </authorList>
    </citation>
    <scope>NUCLEOTIDE SEQUENCE [LARGE SCALE GENOMIC DNA]</scope>
    <source>
        <strain evidence="7 8">B</strain>
    </source>
</reference>
<feature type="transmembrane region" description="Helical" evidence="6">
    <location>
        <begin position="170"/>
        <end position="197"/>
    </location>
</feature>
<accession>G2LDZ7</accession>
<dbReference type="Proteomes" id="UP000006791">
    <property type="component" value="Chromosome 1"/>
</dbReference>
<feature type="transmembrane region" description="Helical" evidence="6">
    <location>
        <begin position="247"/>
        <end position="272"/>
    </location>
</feature>
<organism evidence="7 8">
    <name type="scientific">Chloracidobacterium thermophilum (strain B)</name>
    <dbReference type="NCBI Taxonomy" id="981222"/>
    <lineage>
        <taxon>Bacteria</taxon>
        <taxon>Pseudomonadati</taxon>
        <taxon>Acidobacteriota</taxon>
        <taxon>Terriglobia</taxon>
        <taxon>Terriglobales</taxon>
        <taxon>Acidobacteriaceae</taxon>
        <taxon>Chloracidobacterium</taxon>
    </lineage>
</organism>
<keyword evidence="2" id="KW-1003">Cell membrane</keyword>
<dbReference type="Pfam" id="PF03631">
    <property type="entry name" value="Virul_fac_BrkB"/>
    <property type="match status" value="1"/>
</dbReference>
<feature type="transmembrane region" description="Helical" evidence="6">
    <location>
        <begin position="209"/>
        <end position="235"/>
    </location>
</feature>
<sequence>MHEKLFWNSDMPATTLPANHAPNVAPPLATPGQLGFFYRIGLTARRIFPAIADLASNEVYVLASAIAFNALLALYPFLLLVLLTCREVLHWNTGVETTLFLLKTTYLPVAEDFIVRNLRVVLEEHTNRGVAVFSIVALIFTSAGIFTPLELALNRAWRVKQPRSGWKSQLLAMGLVPVCGVCFLLIVALTAGMQWLATQLLGNAGVPRLASFMTLVGAKVLSLPITIGMLFGLYMILPSERPAARRVLPMAVWVGLLWEAAHYVFVACLPLIDFRKTYGPFYVTVSLVMWAFVSSLLLLLGANLAALDVASRPGAPPSPPAAR</sequence>
<evidence type="ECO:0000256" key="3">
    <source>
        <dbReference type="ARBA" id="ARBA00022692"/>
    </source>
</evidence>
<dbReference type="EMBL" id="CP002514">
    <property type="protein sequence ID" value="AEP11059.1"/>
    <property type="molecule type" value="Genomic_DNA"/>
</dbReference>
<proteinExistence type="predicted"/>
<evidence type="ECO:0000256" key="4">
    <source>
        <dbReference type="ARBA" id="ARBA00022989"/>
    </source>
</evidence>
<keyword evidence="4 6" id="KW-1133">Transmembrane helix</keyword>
<evidence type="ECO:0000256" key="6">
    <source>
        <dbReference type="SAM" id="Phobius"/>
    </source>
</evidence>
<keyword evidence="3 6" id="KW-0812">Transmembrane</keyword>
<keyword evidence="5 6" id="KW-0472">Membrane</keyword>
<evidence type="ECO:0000313" key="8">
    <source>
        <dbReference type="Proteomes" id="UP000006791"/>
    </source>
</evidence>
<comment type="subcellular location">
    <subcellularLocation>
        <location evidence="1">Cell membrane</location>
        <topology evidence="1">Multi-pass membrane protein</topology>
    </subcellularLocation>
</comment>
<dbReference type="KEGG" id="ctm:Cabther_A0292"/>
<keyword evidence="8" id="KW-1185">Reference proteome</keyword>